<evidence type="ECO:0000313" key="4">
    <source>
        <dbReference type="Proteomes" id="UP000747399"/>
    </source>
</evidence>
<reference evidence="3" key="1">
    <citation type="journal article" date="2021" name="Proc. Natl. Acad. Sci. U.S.A.">
        <title>Three genomes in the algal genus Volvox reveal the fate of a haploid sex-determining region after a transition to homothallism.</title>
        <authorList>
            <person name="Yamamoto K."/>
            <person name="Hamaji T."/>
            <person name="Kawai-Toyooka H."/>
            <person name="Matsuzaki R."/>
            <person name="Takahashi F."/>
            <person name="Nishimura Y."/>
            <person name="Kawachi M."/>
            <person name="Noguchi H."/>
            <person name="Minakuchi Y."/>
            <person name="Umen J.G."/>
            <person name="Toyoda A."/>
            <person name="Nozaki H."/>
        </authorList>
    </citation>
    <scope>NUCLEOTIDE SEQUENCE</scope>
    <source>
        <strain evidence="3">NIES-3780</strain>
    </source>
</reference>
<evidence type="ECO:0000256" key="2">
    <source>
        <dbReference type="SAM" id="Phobius"/>
    </source>
</evidence>
<feature type="transmembrane region" description="Helical" evidence="2">
    <location>
        <begin position="914"/>
        <end position="932"/>
    </location>
</feature>
<proteinExistence type="predicted"/>
<keyword evidence="2" id="KW-0472">Membrane</keyword>
<keyword evidence="4" id="KW-1185">Reference proteome</keyword>
<feature type="compositionally biased region" description="Polar residues" evidence="1">
    <location>
        <begin position="779"/>
        <end position="791"/>
    </location>
</feature>
<feature type="transmembrane region" description="Helical" evidence="2">
    <location>
        <begin position="947"/>
        <end position="972"/>
    </location>
</feature>
<name>A0A8J4F8A2_9CHLO</name>
<gene>
    <name evidence="3" type="ORF">Vafri_18067</name>
</gene>
<evidence type="ECO:0000313" key="3">
    <source>
        <dbReference type="EMBL" id="GIL64089.1"/>
    </source>
</evidence>
<feature type="transmembrane region" description="Helical" evidence="2">
    <location>
        <begin position="1172"/>
        <end position="1193"/>
    </location>
</feature>
<feature type="transmembrane region" description="Helical" evidence="2">
    <location>
        <begin position="180"/>
        <end position="199"/>
    </location>
</feature>
<feature type="transmembrane region" description="Helical" evidence="2">
    <location>
        <begin position="20"/>
        <end position="42"/>
    </location>
</feature>
<feature type="region of interest" description="Disordered" evidence="1">
    <location>
        <begin position="771"/>
        <end position="791"/>
    </location>
</feature>
<protein>
    <submittedName>
        <fullName evidence="3">Uncharacterized protein</fullName>
    </submittedName>
</protein>
<comment type="caution">
    <text evidence="3">The sequence shown here is derived from an EMBL/GenBank/DDBJ whole genome shotgun (WGS) entry which is preliminary data.</text>
</comment>
<organism evidence="3 4">
    <name type="scientific">Volvox africanus</name>
    <dbReference type="NCBI Taxonomy" id="51714"/>
    <lineage>
        <taxon>Eukaryota</taxon>
        <taxon>Viridiplantae</taxon>
        <taxon>Chlorophyta</taxon>
        <taxon>core chlorophytes</taxon>
        <taxon>Chlorophyceae</taxon>
        <taxon>CS clade</taxon>
        <taxon>Chlamydomonadales</taxon>
        <taxon>Volvocaceae</taxon>
        <taxon>Volvox</taxon>
    </lineage>
</organism>
<evidence type="ECO:0000256" key="1">
    <source>
        <dbReference type="SAM" id="MobiDB-lite"/>
    </source>
</evidence>
<accession>A0A8J4F8A2</accession>
<keyword evidence="2" id="KW-1133">Transmembrane helix</keyword>
<dbReference type="EMBL" id="BNCO01000063">
    <property type="protein sequence ID" value="GIL64089.1"/>
    <property type="molecule type" value="Genomic_DNA"/>
</dbReference>
<feature type="transmembrane region" description="Helical" evidence="2">
    <location>
        <begin position="205"/>
        <end position="224"/>
    </location>
</feature>
<sequence>MASGFLGTMVSVPTLLASGVLQQLLSLTMLCVLAVWLLGFAIRRGLIALLRQSWRVVIVLAASACLWWTGMGPAERLEVLYELLRRAMFLGMVSEDDVQRAGVAAAAVAHEPRRFLDTQTIFWLLIRGVTTPAIFWLVMAWLKGYRSALPQGSVASITTPQARDGSGLFFASNRFDLDWLLLRTIVSVGVLCCTGSLRHSTDINVALYGVFLLLRLVTSNVRLLQLLRDEFGEFRFSVPTPRAAVTNRVVGRAASIAASNGRGVRRQLRAAPVTRGARIVQPHPQPRELVEAQDGLTGSLATVRPEGATSQSALVVPRQSQAAFNILMHPGMELSHETMPTAAEEPHLQRLLASSAAVSASAVAPLQRSQVPQAGSATRAEASPNWACGTAAVGPSRASLECLASAAEANRNGEGYVSPTDASILTPELEQSTTAQLRAQLGVLLEKLHNIDTSLTEVAAPSLEMQAMLESGDGSDGVQTGPGASSTAVPLQVTPIIVADPTPSYSAVSTATLASPQQSDVAEGEPTSESVMPSVDCCTESQPTGSAATSTAAVMTSQAAILPALSVTDATINQGTPVSPTATVSTVADVLPHPSPAGAPSMWPSFAAEMRFASAAAEGHGLLGGSSQLTDNPSTVSTIAGTTPGIFRFVGQQPPADSGTVSLTVDPGQRWASHNAGSRSRVDNGFTAALLGDDVSRSDGSPGARPVAISLSAARVISETTTIRCLEVGGGTSGSTVTRSHAMAGAPILAPRGRGRGSLLIAGAGQSSSASERYETLGASASTRTDRSSNGVGSVRVAVVDDSMRLEGRAGNDTGHVNSLAAELPRVGGAMGPGFGLEAGSGAGATNGIHTTENAVTEDLGFANLTIGARVALATADRLNTMVATAARASASAGVRNAGRGQTNLVVMPRRGGIFDGLVWAFTFLTLAQWALHVPPWSFTLAAINNLLGWLVPTLSWVSFAIAFSMSVRLVLLYRAGRLKHALLPCNSIYGIWDVRTSFCFNVGVLAAAQLPALLGDRWASIYTVYLGLAANAELIARMALVFLQPLRYVDPPPLLSLPLLPALGMWLFWSSNAQHKWKWPFINIQGARNLGLPVVLAAAALGLDPALSERLVLLLARTLSYWVCGGRVVRRRGFLGEVFMVIQSGTEIADMRLTETLSSLQRVDRGAGWDWLLASLLMPVLTAIQAFVVRLWRWSVVRLERMEHEELIEGMRAGRGHGTGGITMSN</sequence>
<dbReference type="AlphaFoldDB" id="A0A8J4F8A2"/>
<dbReference type="Proteomes" id="UP000747399">
    <property type="component" value="Unassembled WGS sequence"/>
</dbReference>
<feature type="transmembrane region" description="Helical" evidence="2">
    <location>
        <begin position="121"/>
        <end position="142"/>
    </location>
</feature>
<keyword evidence="2" id="KW-0812">Transmembrane</keyword>
<feature type="region of interest" description="Disordered" evidence="1">
    <location>
        <begin position="514"/>
        <end position="543"/>
    </location>
</feature>